<accession>A0A5D3WPZ7</accession>
<gene>
    <name evidence="3" type="ORF">EDC39_101461</name>
</gene>
<dbReference type="Proteomes" id="UP000324159">
    <property type="component" value="Unassembled WGS sequence"/>
</dbReference>
<dbReference type="RefSeq" id="WP_148894491.1">
    <property type="nucleotide sequence ID" value="NZ_VNIB01000001.1"/>
</dbReference>
<dbReference type="PANTHER" id="PTHR11060:SF0">
    <property type="entry name" value="PROTEIN MEMO1"/>
    <property type="match status" value="1"/>
</dbReference>
<evidence type="ECO:0000313" key="3">
    <source>
        <dbReference type="EMBL" id="TYP00297.1"/>
    </source>
</evidence>
<dbReference type="EMBL" id="VNIB01000001">
    <property type="protein sequence ID" value="TYP00297.1"/>
    <property type="molecule type" value="Genomic_DNA"/>
</dbReference>
<comment type="caution">
    <text evidence="3">The sequence shown here is derived from an EMBL/GenBank/DDBJ whole genome shotgun (WGS) entry which is preliminary data.</text>
</comment>
<dbReference type="Pfam" id="PF01875">
    <property type="entry name" value="Memo"/>
    <property type="match status" value="1"/>
</dbReference>
<organism evidence="3 4">
    <name type="scientific">Geothermobacter ehrlichii</name>
    <dbReference type="NCBI Taxonomy" id="213224"/>
    <lineage>
        <taxon>Bacteria</taxon>
        <taxon>Pseudomonadati</taxon>
        <taxon>Thermodesulfobacteriota</taxon>
        <taxon>Desulfuromonadia</taxon>
        <taxon>Desulfuromonadales</taxon>
        <taxon>Geothermobacteraceae</taxon>
        <taxon>Geothermobacter</taxon>
    </lineage>
</organism>
<evidence type="ECO:0000256" key="1">
    <source>
        <dbReference type="ARBA" id="ARBA00006315"/>
    </source>
</evidence>
<keyword evidence="4" id="KW-1185">Reference proteome</keyword>
<dbReference type="HAMAP" id="MF_00055">
    <property type="entry name" value="MEMO1"/>
    <property type="match status" value="1"/>
</dbReference>
<dbReference type="Gene3D" id="3.40.830.10">
    <property type="entry name" value="LigB-like"/>
    <property type="match status" value="1"/>
</dbReference>
<reference evidence="3 4" key="1">
    <citation type="submission" date="2019-07" db="EMBL/GenBank/DDBJ databases">
        <title>Genomic Encyclopedia of Type Strains, Phase IV (KMG-IV): sequencing the most valuable type-strain genomes for metagenomic binning, comparative biology and taxonomic classification.</title>
        <authorList>
            <person name="Goeker M."/>
        </authorList>
    </citation>
    <scope>NUCLEOTIDE SEQUENCE [LARGE SCALE GENOMIC DNA]</scope>
    <source>
        <strain evidence="3 4">SS015</strain>
    </source>
</reference>
<evidence type="ECO:0000313" key="4">
    <source>
        <dbReference type="Proteomes" id="UP000324159"/>
    </source>
</evidence>
<evidence type="ECO:0000256" key="2">
    <source>
        <dbReference type="HAMAP-Rule" id="MF_00055"/>
    </source>
</evidence>
<proteinExistence type="inferred from homology"/>
<dbReference type="PANTHER" id="PTHR11060">
    <property type="entry name" value="PROTEIN MEMO1"/>
    <property type="match status" value="1"/>
</dbReference>
<dbReference type="OrthoDB" id="9785549at2"/>
<dbReference type="SUPFAM" id="SSF53213">
    <property type="entry name" value="LigB-like"/>
    <property type="match status" value="1"/>
</dbReference>
<name>A0A5D3WPZ7_9BACT</name>
<dbReference type="AlphaFoldDB" id="A0A5D3WPZ7"/>
<protein>
    <recommendedName>
        <fullName evidence="2">MEMO1 family protein EDC39_101461</fullName>
    </recommendedName>
</protein>
<dbReference type="CDD" id="cd07361">
    <property type="entry name" value="MEMO_like"/>
    <property type="match status" value="1"/>
</dbReference>
<dbReference type="InterPro" id="IPR002737">
    <property type="entry name" value="MEMO1_fam"/>
</dbReference>
<comment type="similarity">
    <text evidence="1 2">Belongs to the MEMO1 family.</text>
</comment>
<sequence>MPRKPAVSGQFYPSDGKTLVRQLDAFLGQVDGQEEAVGVVSPHAGYLYSGAIAGAVFARVTVPDEVVVLGPNHHGLGYPGAVYSRGTWETPLGPVAVAEDLADAVLASCPMLAADTLAHRSEHSLEVQLPFIQRRNPAARILPICLAHWPLAELVDLGRRLGQSLASRQPRPLIVASSDMTHYEPGEIAREKDRLAIERILALDAEGLYRVVREHRITMCGVMPTVVLLAAAGELGATRAELVRYGNSGEVTGDQSEVVGYAGIVVR</sequence>
<dbReference type="NCBIfam" id="TIGR04336">
    <property type="entry name" value="AmmeMemoSam_B"/>
    <property type="match status" value="1"/>
</dbReference>